<dbReference type="InterPro" id="IPR000683">
    <property type="entry name" value="Gfo/Idh/MocA-like_OxRdtase_N"/>
</dbReference>
<dbReference type="Pfam" id="PF01408">
    <property type="entry name" value="GFO_IDH_MocA"/>
    <property type="match status" value="1"/>
</dbReference>
<gene>
    <name evidence="5" type="ORF">ACFSKP_12345</name>
</gene>
<keyword evidence="6" id="KW-1185">Reference proteome</keyword>
<evidence type="ECO:0000313" key="5">
    <source>
        <dbReference type="EMBL" id="MFD2247051.1"/>
    </source>
</evidence>
<dbReference type="InterPro" id="IPR036291">
    <property type="entry name" value="NAD(P)-bd_dom_sf"/>
</dbReference>
<dbReference type="InterPro" id="IPR050463">
    <property type="entry name" value="Gfo/Idh/MocA_oxidrdct_glycsds"/>
</dbReference>
<dbReference type="InterPro" id="IPR055170">
    <property type="entry name" value="GFO_IDH_MocA-like_dom"/>
</dbReference>
<reference evidence="6" key="1">
    <citation type="journal article" date="2019" name="Int. J. Syst. Evol. Microbiol.">
        <title>The Global Catalogue of Microorganisms (GCM) 10K type strain sequencing project: providing services to taxonomists for standard genome sequencing and annotation.</title>
        <authorList>
            <consortium name="The Broad Institute Genomics Platform"/>
            <consortium name="The Broad Institute Genome Sequencing Center for Infectious Disease"/>
            <person name="Wu L."/>
            <person name="Ma J."/>
        </authorList>
    </citation>
    <scope>NUCLEOTIDE SEQUENCE [LARGE SCALE GENOMIC DNA]</scope>
    <source>
        <strain evidence="6">CGMCC 4.1782</strain>
    </source>
</reference>
<dbReference type="Proteomes" id="UP001597374">
    <property type="component" value="Unassembled WGS sequence"/>
</dbReference>
<feature type="compositionally biased region" description="Polar residues" evidence="2">
    <location>
        <begin position="1"/>
        <end position="15"/>
    </location>
</feature>
<feature type="region of interest" description="Disordered" evidence="2">
    <location>
        <begin position="1"/>
        <end position="23"/>
    </location>
</feature>
<proteinExistence type="predicted"/>
<dbReference type="Gene3D" id="3.40.50.720">
    <property type="entry name" value="NAD(P)-binding Rossmann-like Domain"/>
    <property type="match status" value="1"/>
</dbReference>
<protein>
    <submittedName>
        <fullName evidence="5">Gfo/Idh/MocA family protein</fullName>
    </submittedName>
</protein>
<dbReference type="Pfam" id="PF22725">
    <property type="entry name" value="GFO_IDH_MocA_C3"/>
    <property type="match status" value="1"/>
</dbReference>
<sequence length="350" mass="37980">MEETLLDNTQETVAASSSTSSSHKPKLGFLGVGWIGRNRMEVIAKHEAGEIAFVADTAASNAEEAIKSVPGAQIVNTLESILEQPEVEGVVIATPSAFHAEQSMLALEAGKSVFCQKPLGRNVEETRRVVETARSQNKLLGVDLSYRYTAAMQEVYKVVQSGELGFIYAVELVFHNAYGPDKAWFYEPKLSGGGCVIDLGVHLVDLALWSLNFPGVKNVNSRLYAKGKPISMCDGKVEDYATASIELETGTNLQLSCSWNLPAGQEAIISATFYGTQGGVALKNINGSFYDFVAERYYGTRAERLASPPDEWSGRAGVAWAERVAKGEGFSEEAEEFVKVAEVLDKIYGR</sequence>
<dbReference type="RefSeq" id="WP_250432256.1">
    <property type="nucleotide sequence ID" value="NZ_JALPRR010000006.1"/>
</dbReference>
<dbReference type="Gene3D" id="3.30.360.10">
    <property type="entry name" value="Dihydrodipicolinate Reductase, domain 2"/>
    <property type="match status" value="1"/>
</dbReference>
<dbReference type="EMBL" id="JBHUIM010000002">
    <property type="protein sequence ID" value="MFD2247051.1"/>
    <property type="molecule type" value="Genomic_DNA"/>
</dbReference>
<dbReference type="PANTHER" id="PTHR43818:SF11">
    <property type="entry name" value="BCDNA.GH03377"/>
    <property type="match status" value="1"/>
</dbReference>
<name>A0ABW5CX63_9BACT</name>
<evidence type="ECO:0000256" key="1">
    <source>
        <dbReference type="ARBA" id="ARBA00023002"/>
    </source>
</evidence>
<dbReference type="SUPFAM" id="SSF51735">
    <property type="entry name" value="NAD(P)-binding Rossmann-fold domains"/>
    <property type="match status" value="1"/>
</dbReference>
<dbReference type="SUPFAM" id="SSF55347">
    <property type="entry name" value="Glyceraldehyde-3-phosphate dehydrogenase-like, C-terminal domain"/>
    <property type="match status" value="1"/>
</dbReference>
<accession>A0ABW5CX63</accession>
<feature type="domain" description="GFO/IDH/MocA-like oxidoreductase" evidence="4">
    <location>
        <begin position="153"/>
        <end position="280"/>
    </location>
</feature>
<keyword evidence="1" id="KW-0560">Oxidoreductase</keyword>
<feature type="domain" description="Gfo/Idh/MocA-like oxidoreductase N-terminal" evidence="3">
    <location>
        <begin position="27"/>
        <end position="143"/>
    </location>
</feature>
<evidence type="ECO:0000256" key="2">
    <source>
        <dbReference type="SAM" id="MobiDB-lite"/>
    </source>
</evidence>
<evidence type="ECO:0000259" key="3">
    <source>
        <dbReference type="Pfam" id="PF01408"/>
    </source>
</evidence>
<organism evidence="5 6">
    <name type="scientific">Pontibacter ruber</name>
    <dbReference type="NCBI Taxonomy" id="1343895"/>
    <lineage>
        <taxon>Bacteria</taxon>
        <taxon>Pseudomonadati</taxon>
        <taxon>Bacteroidota</taxon>
        <taxon>Cytophagia</taxon>
        <taxon>Cytophagales</taxon>
        <taxon>Hymenobacteraceae</taxon>
        <taxon>Pontibacter</taxon>
    </lineage>
</organism>
<evidence type="ECO:0000313" key="6">
    <source>
        <dbReference type="Proteomes" id="UP001597374"/>
    </source>
</evidence>
<comment type="caution">
    <text evidence="5">The sequence shown here is derived from an EMBL/GenBank/DDBJ whole genome shotgun (WGS) entry which is preliminary data.</text>
</comment>
<evidence type="ECO:0000259" key="4">
    <source>
        <dbReference type="Pfam" id="PF22725"/>
    </source>
</evidence>
<dbReference type="PANTHER" id="PTHR43818">
    <property type="entry name" value="BCDNA.GH03377"/>
    <property type="match status" value="1"/>
</dbReference>